<organism evidence="1 2">
    <name type="scientific">Vararia minispora EC-137</name>
    <dbReference type="NCBI Taxonomy" id="1314806"/>
    <lineage>
        <taxon>Eukaryota</taxon>
        <taxon>Fungi</taxon>
        <taxon>Dikarya</taxon>
        <taxon>Basidiomycota</taxon>
        <taxon>Agaricomycotina</taxon>
        <taxon>Agaricomycetes</taxon>
        <taxon>Russulales</taxon>
        <taxon>Lachnocladiaceae</taxon>
        <taxon>Vararia</taxon>
    </lineage>
</organism>
<accession>A0ACB8QQQ6</accession>
<name>A0ACB8QQQ6_9AGAM</name>
<reference evidence="1" key="1">
    <citation type="submission" date="2021-02" db="EMBL/GenBank/DDBJ databases">
        <authorList>
            <consortium name="DOE Joint Genome Institute"/>
            <person name="Ahrendt S."/>
            <person name="Looney B.P."/>
            <person name="Miyauchi S."/>
            <person name="Morin E."/>
            <person name="Drula E."/>
            <person name="Courty P.E."/>
            <person name="Chicoki N."/>
            <person name="Fauchery L."/>
            <person name="Kohler A."/>
            <person name="Kuo A."/>
            <person name="Labutti K."/>
            <person name="Pangilinan J."/>
            <person name="Lipzen A."/>
            <person name="Riley R."/>
            <person name="Andreopoulos W."/>
            <person name="He G."/>
            <person name="Johnson J."/>
            <person name="Barry K.W."/>
            <person name="Grigoriev I.V."/>
            <person name="Nagy L."/>
            <person name="Hibbett D."/>
            <person name="Henrissat B."/>
            <person name="Matheny P.B."/>
            <person name="Labbe J."/>
            <person name="Martin F."/>
        </authorList>
    </citation>
    <scope>NUCLEOTIDE SEQUENCE</scope>
    <source>
        <strain evidence="1">EC-137</strain>
    </source>
</reference>
<evidence type="ECO:0000313" key="1">
    <source>
        <dbReference type="EMBL" id="KAI0033848.1"/>
    </source>
</evidence>
<protein>
    <submittedName>
        <fullName evidence="1">Uncharacterized protein</fullName>
    </submittedName>
</protein>
<keyword evidence="2" id="KW-1185">Reference proteome</keyword>
<reference evidence="1" key="2">
    <citation type="journal article" date="2022" name="New Phytol.">
        <title>Evolutionary transition to the ectomycorrhizal habit in the genomes of a hyperdiverse lineage of mushroom-forming fungi.</title>
        <authorList>
            <person name="Looney B."/>
            <person name="Miyauchi S."/>
            <person name="Morin E."/>
            <person name="Drula E."/>
            <person name="Courty P.E."/>
            <person name="Kohler A."/>
            <person name="Kuo A."/>
            <person name="LaButti K."/>
            <person name="Pangilinan J."/>
            <person name="Lipzen A."/>
            <person name="Riley R."/>
            <person name="Andreopoulos W."/>
            <person name="He G."/>
            <person name="Johnson J."/>
            <person name="Nolan M."/>
            <person name="Tritt A."/>
            <person name="Barry K.W."/>
            <person name="Grigoriev I.V."/>
            <person name="Nagy L.G."/>
            <person name="Hibbett D."/>
            <person name="Henrissat B."/>
            <person name="Matheny P.B."/>
            <person name="Labbe J."/>
            <person name="Martin F.M."/>
        </authorList>
    </citation>
    <scope>NUCLEOTIDE SEQUENCE</scope>
    <source>
        <strain evidence="1">EC-137</strain>
    </source>
</reference>
<gene>
    <name evidence="1" type="ORF">K488DRAFT_69604</name>
</gene>
<evidence type="ECO:0000313" key="2">
    <source>
        <dbReference type="Proteomes" id="UP000814128"/>
    </source>
</evidence>
<sequence>MLSSRFVWLAALVFAPAVLAVPTSNNVRQVVFPVTYQEWNNNGCTGSPSNSNRFVVSECADLTSPAQSIKLNPMPPPGTSRDNCTVQFWDAPGCNAAASTVVPLTGNQKSACIRPSFEGQFSLPPVAQSARDAQAEKILLRALGAIMGDGTS</sequence>
<proteinExistence type="predicted"/>
<dbReference type="Proteomes" id="UP000814128">
    <property type="component" value="Unassembled WGS sequence"/>
</dbReference>
<comment type="caution">
    <text evidence="1">The sequence shown here is derived from an EMBL/GenBank/DDBJ whole genome shotgun (WGS) entry which is preliminary data.</text>
</comment>
<dbReference type="EMBL" id="MU273511">
    <property type="protein sequence ID" value="KAI0033848.1"/>
    <property type="molecule type" value="Genomic_DNA"/>
</dbReference>